<evidence type="ECO:0000313" key="2">
    <source>
        <dbReference type="Proteomes" id="UP000615446"/>
    </source>
</evidence>
<protein>
    <submittedName>
        <fullName evidence="1">Uncharacterized protein</fullName>
    </submittedName>
</protein>
<comment type="caution">
    <text evidence="1">The sequence shown here is derived from an EMBL/GenBank/DDBJ whole genome shotgun (WGS) entry which is preliminary data.</text>
</comment>
<dbReference type="OrthoDB" id="2368109at2759"/>
<proteinExistence type="predicted"/>
<dbReference type="EMBL" id="BLAL01000175">
    <property type="protein sequence ID" value="GES87948.1"/>
    <property type="molecule type" value="Genomic_DNA"/>
</dbReference>
<sequence length="76" mass="8614">MGKLLLKPVIELSRKPPKDRDDNDLMPIVKLLAGRPYIDGRGENREGAYAITEKNKHTNELTGLCRDGIVEKEIRN</sequence>
<reference evidence="1" key="1">
    <citation type="submission" date="2019-10" db="EMBL/GenBank/DDBJ databases">
        <title>Conservation and host-specific expression of non-tandemly repeated heterogenous ribosome RNA gene in arbuscular mycorrhizal fungi.</title>
        <authorList>
            <person name="Maeda T."/>
            <person name="Kobayashi Y."/>
            <person name="Nakagawa T."/>
            <person name="Ezawa T."/>
            <person name="Yamaguchi K."/>
            <person name="Bino T."/>
            <person name="Nishimoto Y."/>
            <person name="Shigenobu S."/>
            <person name="Kawaguchi M."/>
        </authorList>
    </citation>
    <scope>NUCLEOTIDE SEQUENCE</scope>
    <source>
        <strain evidence="1">HR1</strain>
    </source>
</reference>
<dbReference type="AlphaFoldDB" id="A0A8H3QQ21"/>
<gene>
    <name evidence="1" type="ORF">RCL2_001491300</name>
</gene>
<name>A0A8H3QQ21_9GLOM</name>
<evidence type="ECO:0000313" key="1">
    <source>
        <dbReference type="EMBL" id="GES87948.1"/>
    </source>
</evidence>
<dbReference type="Proteomes" id="UP000615446">
    <property type="component" value="Unassembled WGS sequence"/>
</dbReference>
<accession>A0A8H3QQ21</accession>
<organism evidence="1 2">
    <name type="scientific">Rhizophagus clarus</name>
    <dbReference type="NCBI Taxonomy" id="94130"/>
    <lineage>
        <taxon>Eukaryota</taxon>
        <taxon>Fungi</taxon>
        <taxon>Fungi incertae sedis</taxon>
        <taxon>Mucoromycota</taxon>
        <taxon>Glomeromycotina</taxon>
        <taxon>Glomeromycetes</taxon>
        <taxon>Glomerales</taxon>
        <taxon>Glomeraceae</taxon>
        <taxon>Rhizophagus</taxon>
    </lineage>
</organism>